<accession>A0A2C5W4R4</accession>
<organism evidence="1 2">
    <name type="scientific">Pseudomonas putida</name>
    <name type="common">Arthrobacter siderocapsulatus</name>
    <dbReference type="NCBI Taxonomy" id="303"/>
    <lineage>
        <taxon>Bacteria</taxon>
        <taxon>Pseudomonadati</taxon>
        <taxon>Pseudomonadota</taxon>
        <taxon>Gammaproteobacteria</taxon>
        <taxon>Pseudomonadales</taxon>
        <taxon>Pseudomonadaceae</taxon>
        <taxon>Pseudomonas</taxon>
    </lineage>
</organism>
<proteinExistence type="predicted"/>
<gene>
    <name evidence="1" type="ORF">CRX57_02340</name>
</gene>
<protein>
    <submittedName>
        <fullName evidence="1">Uncharacterized protein</fullName>
    </submittedName>
</protein>
<dbReference type="Proteomes" id="UP000222460">
    <property type="component" value="Unassembled WGS sequence"/>
</dbReference>
<comment type="caution">
    <text evidence="1">The sequence shown here is derived from an EMBL/GenBank/DDBJ whole genome shotgun (WGS) entry which is preliminary data.</text>
</comment>
<dbReference type="AlphaFoldDB" id="A0A2C5W4R4"/>
<dbReference type="EMBL" id="PDKZ01000002">
    <property type="protein sequence ID" value="PHH39050.1"/>
    <property type="molecule type" value="Genomic_DNA"/>
</dbReference>
<sequence length="81" mass="9018">MAVDGFRYNASLDLEVSAGLIKDKLIRSRSNRPMQLFRVYVDPGQTMPVRGEPGGLLTIETSVAAKVGTCRLDFQAWLFDQ</sequence>
<reference evidence="2" key="1">
    <citation type="submission" date="2017-10" db="EMBL/GenBank/DDBJ databases">
        <title>FDA dAtabase for Regulatory Grade micrObial Sequences (FDA-ARGOS): Supporting development and validation of Infectious Disease Dx tests.</title>
        <authorList>
            <person name="Goldberg B."/>
            <person name="Campos J."/>
            <person name="Tallon L."/>
            <person name="Sadzewicz L."/>
            <person name="Ott S."/>
            <person name="Zhao X."/>
            <person name="Nagaraj S."/>
            <person name="Vavikolanu K."/>
            <person name="Aluvathingal J."/>
            <person name="Nadendla S."/>
            <person name="Geyer C."/>
            <person name="Sichtig H."/>
        </authorList>
    </citation>
    <scope>NUCLEOTIDE SEQUENCE [LARGE SCALE GENOMIC DNA]</scope>
    <source>
        <strain evidence="2">FDAARGOS_376</strain>
    </source>
</reference>
<evidence type="ECO:0000313" key="2">
    <source>
        <dbReference type="Proteomes" id="UP000222460"/>
    </source>
</evidence>
<evidence type="ECO:0000313" key="1">
    <source>
        <dbReference type="EMBL" id="PHH39050.1"/>
    </source>
</evidence>
<name>A0A2C5W4R4_PSEPU</name>